<sequence>MTEKYGKLLAAVEPAIAMNRFRAFGGIDCHSIFGEILSTLQEMAPAATAPSAVSPIAGWEIIDAACLGALPPLCHDDVIRYFDGATPTWRHAVCAGIPSRAAVAEIGRRLEEARSSKAACSLQLIRAAGGEGKSTLLLQAAAECAKSGDWNVLWRPASRIGLPPEHISTLDPTKPWLIVADDAENLVRNLSEAASLLHEAGSTHVHFLLAARDTDWRHSKGNQQPWNTLLTKYPDILLRELQPEDANRLVDAWQKFGSDGLRKLASLADRGKQTAALLEAIQGAAAGNEGSFFGGLLDVRFGPDGLRSHVIALLQRLKHTKIADSNHTLFDALLYVAACHAVGIPGIDDRVLADLLRVERDWIQTCVVNPLGEEAAAVRSAGHVFTRHRNVAAAILVSAEQDFGADTAEVWSAIVRQTVRTGTEVQMDRRWFSSIIHAGPRLQRALPSQFSEQRRKEIAVSAAKADIAAEPDRLCALVDLCKTYRNAGESATAVQVFRENVSALPTKIDFDSDVRGYWYEWGIAEGSAVDDAAHPAADAWLQGLSVADHLKTAPITTDHAKLGCAGLGVAFGKLAEPRPDCPYARARRATAYLGRLTKPDPKTLSYFDKHDRDAETIHTPRPRSLEEAIVWLTTAVAQAGHELQDPFLKALAKPEQVSFDMLRNLLKSVQSPRSGSMRPSLKSVSNASAEFGGRLMLQKMHSELKERINSGVERVLKQAWEAVPDDTAEEARFSTAKRKAGEAITRLSPAIRKQVKAHFDSTNWEPLRSHKPQT</sequence>
<dbReference type="InterPro" id="IPR057574">
    <property type="entry name" value="nSTAND_NTPase5_dom"/>
</dbReference>
<accession>B3R6N6</accession>
<dbReference type="Proteomes" id="UP000001692">
    <property type="component" value="Chromosome 1"/>
</dbReference>
<gene>
    <name evidence="2" type="ordered locus">RALTA_A2681</name>
</gene>
<dbReference type="Pfam" id="PF25199">
    <property type="entry name" value="nSTAND_NTPase5"/>
    <property type="match status" value="1"/>
</dbReference>
<protein>
    <recommendedName>
        <fullName evidence="1">Novel STAND NTPase 5 domain-containing protein</fullName>
    </recommendedName>
</protein>
<proteinExistence type="predicted"/>
<dbReference type="AlphaFoldDB" id="B3R6N6"/>
<name>B3R6N6_CUPTR</name>
<dbReference type="eggNOG" id="COG0457">
    <property type="taxonomic scope" value="Bacteria"/>
</dbReference>
<feature type="domain" description="Novel STAND NTPase 5" evidence="1">
    <location>
        <begin position="80"/>
        <end position="222"/>
    </location>
</feature>
<reference evidence="2 3" key="1">
    <citation type="journal article" date="2008" name="Genome Res.">
        <title>Genome sequence of the beta-rhizobium Cupriavidus taiwanensis and comparative genomics of rhizobia.</title>
        <authorList>
            <person name="Amadou C."/>
            <person name="Pascal G."/>
            <person name="Mangenot S."/>
            <person name="Glew M."/>
            <person name="Bontemps C."/>
            <person name="Capela D."/>
            <person name="Carrere S."/>
            <person name="Cruveiller S."/>
            <person name="Dossat C."/>
            <person name="Lajus A."/>
            <person name="Marchetti M."/>
            <person name="Poinsot V."/>
            <person name="Rouy Z."/>
            <person name="Servin B."/>
            <person name="Saad M."/>
            <person name="Schenowitz C."/>
            <person name="Barbe V."/>
            <person name="Batut J."/>
            <person name="Medigue C."/>
            <person name="Masson-Boivin C."/>
        </authorList>
    </citation>
    <scope>NUCLEOTIDE SEQUENCE [LARGE SCALE GENOMIC DNA]</scope>
    <source>
        <strain evidence="3">DSM 17343 / BCRC 17206 / CCUG 44338 / CIP 107171 / LMG 19424 / R1</strain>
    </source>
</reference>
<keyword evidence="3" id="KW-1185">Reference proteome</keyword>
<organism evidence="2 3">
    <name type="scientific">Cupriavidus taiwanensis (strain DSM 17343 / BCRC 17206 / CCUG 44338 / CIP 107171 / LMG 19424 / R1)</name>
    <name type="common">Ralstonia taiwanensis (strain LMG 19424)</name>
    <dbReference type="NCBI Taxonomy" id="977880"/>
    <lineage>
        <taxon>Bacteria</taxon>
        <taxon>Pseudomonadati</taxon>
        <taxon>Pseudomonadota</taxon>
        <taxon>Betaproteobacteria</taxon>
        <taxon>Burkholderiales</taxon>
        <taxon>Burkholderiaceae</taxon>
        <taxon>Cupriavidus</taxon>
    </lineage>
</organism>
<dbReference type="EMBL" id="CU633749">
    <property type="protein sequence ID" value="CAQ70614.1"/>
    <property type="molecule type" value="Genomic_DNA"/>
</dbReference>
<evidence type="ECO:0000313" key="3">
    <source>
        <dbReference type="Proteomes" id="UP000001692"/>
    </source>
</evidence>
<dbReference type="eggNOG" id="COG1409">
    <property type="taxonomic scope" value="Bacteria"/>
</dbReference>
<dbReference type="KEGG" id="cti:RALTA_A2681"/>
<evidence type="ECO:0000259" key="1">
    <source>
        <dbReference type="Pfam" id="PF25199"/>
    </source>
</evidence>
<dbReference type="HOGENOM" id="CLU_361207_0_0_4"/>
<dbReference type="GeneID" id="45498259"/>
<evidence type="ECO:0000313" key="2">
    <source>
        <dbReference type="EMBL" id="CAQ70614.1"/>
    </source>
</evidence>
<dbReference type="RefSeq" id="WP_012353910.1">
    <property type="nucleotide sequence ID" value="NC_010528.1"/>
</dbReference>